<evidence type="ECO:0000313" key="2">
    <source>
        <dbReference type="EMBL" id="MDR7277851.1"/>
    </source>
</evidence>
<reference evidence="2" key="1">
    <citation type="submission" date="2023-07" db="EMBL/GenBank/DDBJ databases">
        <title>Sequencing the genomes of 1000 actinobacteria strains.</title>
        <authorList>
            <person name="Klenk H.-P."/>
        </authorList>
    </citation>
    <scope>NUCLEOTIDE SEQUENCE</scope>
    <source>
        <strain evidence="2">DSM 44707</strain>
    </source>
</reference>
<dbReference type="InterPro" id="IPR036291">
    <property type="entry name" value="NAD(P)-bd_dom_sf"/>
</dbReference>
<sequence>MRTIVVTGGTHGIGQGLVEHYRARGDRVIAIGSTAVPGDDTIRADLTEAETVRGLAGALPERIDALVMSAFRYSPVRAETAAGLEYTFALYVLSRFLLVEALLPALERAPSPVILSLCGSGAGRPPRWDDLQSRRGRFRALDTTLRGAYANDLLGTAFPIEHPSARTRYVLYNPTMVDTGLSRAFDGPTKVLVDVASRLFATPVPRALPPIVRLIDAPPDAPVTAFRAGRPTRVARGADDPASALRLTAALRALAP</sequence>
<name>A0AAE3YTZ4_9ACTN</name>
<dbReference type="SUPFAM" id="SSF51735">
    <property type="entry name" value="NAD(P)-binding Rossmann-fold domains"/>
    <property type="match status" value="1"/>
</dbReference>
<proteinExistence type="predicted"/>
<keyword evidence="1" id="KW-0560">Oxidoreductase</keyword>
<dbReference type="EMBL" id="JAVDYB010000001">
    <property type="protein sequence ID" value="MDR7277851.1"/>
    <property type="molecule type" value="Genomic_DNA"/>
</dbReference>
<accession>A0AAE3YTZ4</accession>
<dbReference type="RefSeq" id="WP_310370392.1">
    <property type="nucleotide sequence ID" value="NZ_JAVDYB010000001.1"/>
</dbReference>
<evidence type="ECO:0000313" key="3">
    <source>
        <dbReference type="Proteomes" id="UP001183643"/>
    </source>
</evidence>
<keyword evidence="3" id="KW-1185">Reference proteome</keyword>
<gene>
    <name evidence="2" type="ORF">J2S41_004629</name>
</gene>
<comment type="caution">
    <text evidence="2">The sequence shown here is derived from an EMBL/GenBank/DDBJ whole genome shotgun (WGS) entry which is preliminary data.</text>
</comment>
<dbReference type="AlphaFoldDB" id="A0AAE3YTZ4"/>
<dbReference type="Proteomes" id="UP001183643">
    <property type="component" value="Unassembled WGS sequence"/>
</dbReference>
<dbReference type="InterPro" id="IPR052228">
    <property type="entry name" value="Sec_Metab_Biosynth_Oxidored"/>
</dbReference>
<evidence type="ECO:0000256" key="1">
    <source>
        <dbReference type="ARBA" id="ARBA00023002"/>
    </source>
</evidence>
<protein>
    <submittedName>
        <fullName evidence="2">NAD(P)-dependent dehydrogenase (Short-subunit alcohol dehydrogenase family)</fullName>
    </submittedName>
</protein>
<dbReference type="GO" id="GO:0016491">
    <property type="term" value="F:oxidoreductase activity"/>
    <property type="evidence" value="ECO:0007669"/>
    <property type="project" value="UniProtKB-KW"/>
</dbReference>
<organism evidence="2 3">
    <name type="scientific">Catenuloplanes atrovinosus</name>
    <dbReference type="NCBI Taxonomy" id="137266"/>
    <lineage>
        <taxon>Bacteria</taxon>
        <taxon>Bacillati</taxon>
        <taxon>Actinomycetota</taxon>
        <taxon>Actinomycetes</taxon>
        <taxon>Micromonosporales</taxon>
        <taxon>Micromonosporaceae</taxon>
        <taxon>Catenuloplanes</taxon>
    </lineage>
</organism>
<dbReference type="Gene3D" id="3.40.50.720">
    <property type="entry name" value="NAD(P)-binding Rossmann-like Domain"/>
    <property type="match status" value="1"/>
</dbReference>
<dbReference type="PANTHER" id="PTHR47534:SF3">
    <property type="entry name" value="ALCOHOL DEHYDROGENASE-LIKE C-TERMINAL DOMAIN-CONTAINING PROTEIN"/>
    <property type="match status" value="1"/>
</dbReference>
<dbReference type="PANTHER" id="PTHR47534">
    <property type="entry name" value="YALI0E05731P"/>
    <property type="match status" value="1"/>
</dbReference>